<accession>A0ABU0LII4</accession>
<keyword evidence="1" id="KW-0378">Hydrolase</keyword>
<feature type="domain" description="Isochorismatase-like" evidence="2">
    <location>
        <begin position="4"/>
        <end position="154"/>
    </location>
</feature>
<keyword evidence="4" id="KW-1185">Reference proteome</keyword>
<gene>
    <name evidence="3" type="ORF">QOZ94_003727</name>
</gene>
<reference evidence="3 4" key="1">
    <citation type="submission" date="2023-07" db="EMBL/GenBank/DDBJ databases">
        <title>Genomic Encyclopedia of Type Strains, Phase IV (KMG-IV): sequencing the most valuable type-strain genomes for metagenomic binning, comparative biology and taxonomic classification.</title>
        <authorList>
            <person name="Goeker M."/>
        </authorList>
    </citation>
    <scope>NUCLEOTIDE SEQUENCE [LARGE SCALE GENOMIC DNA]</scope>
    <source>
        <strain evidence="3 4">DSM 3770</strain>
    </source>
</reference>
<organism evidence="3 4">
    <name type="scientific">Xanthobacter agilis</name>
    <dbReference type="NCBI Taxonomy" id="47492"/>
    <lineage>
        <taxon>Bacteria</taxon>
        <taxon>Pseudomonadati</taxon>
        <taxon>Pseudomonadota</taxon>
        <taxon>Alphaproteobacteria</taxon>
        <taxon>Hyphomicrobiales</taxon>
        <taxon>Xanthobacteraceae</taxon>
        <taxon>Xanthobacter</taxon>
    </lineage>
</organism>
<dbReference type="Proteomes" id="UP001241747">
    <property type="component" value="Unassembled WGS sequence"/>
</dbReference>
<dbReference type="Pfam" id="PF00857">
    <property type="entry name" value="Isochorismatase"/>
    <property type="match status" value="1"/>
</dbReference>
<proteinExistence type="predicted"/>
<dbReference type="InterPro" id="IPR036380">
    <property type="entry name" value="Isochorismatase-like_sf"/>
</dbReference>
<dbReference type="PANTHER" id="PTHR43540">
    <property type="entry name" value="PEROXYUREIDOACRYLATE/UREIDOACRYLATE AMIDOHYDROLASE-RELATED"/>
    <property type="match status" value="1"/>
</dbReference>
<evidence type="ECO:0000256" key="1">
    <source>
        <dbReference type="ARBA" id="ARBA00022801"/>
    </source>
</evidence>
<evidence type="ECO:0000313" key="3">
    <source>
        <dbReference type="EMBL" id="MDQ0506912.1"/>
    </source>
</evidence>
<sequence length="167" mass="17689">MTRALLVIDIQNDYFAGGALPLWQPEETEARIVSAIGRARASDDRIILVRHISLAPAGLFVAGSTGADIRKAILDAAGNAPVVTKHYADVFQETDLADHLAGVSELLVTGMMTQNCVVFTALSRAAEGLRVRIVGDLCTAPTETVHRIALNALGSKVEVATAVDVWA</sequence>
<dbReference type="InterPro" id="IPR050272">
    <property type="entry name" value="Isochorismatase-like_hydrls"/>
</dbReference>
<name>A0ABU0LII4_XANAG</name>
<dbReference type="Gene3D" id="3.40.50.850">
    <property type="entry name" value="Isochorismatase-like"/>
    <property type="match status" value="1"/>
</dbReference>
<dbReference type="InterPro" id="IPR000868">
    <property type="entry name" value="Isochorismatase-like_dom"/>
</dbReference>
<comment type="caution">
    <text evidence="3">The sequence shown here is derived from an EMBL/GenBank/DDBJ whole genome shotgun (WGS) entry which is preliminary data.</text>
</comment>
<evidence type="ECO:0000259" key="2">
    <source>
        <dbReference type="Pfam" id="PF00857"/>
    </source>
</evidence>
<evidence type="ECO:0000313" key="4">
    <source>
        <dbReference type="Proteomes" id="UP001241747"/>
    </source>
</evidence>
<dbReference type="SUPFAM" id="SSF52499">
    <property type="entry name" value="Isochorismatase-like hydrolases"/>
    <property type="match status" value="1"/>
</dbReference>
<dbReference type="RefSeq" id="WP_237347657.1">
    <property type="nucleotide sequence ID" value="NZ_JABWGX010000045.1"/>
</dbReference>
<protein>
    <submittedName>
        <fullName evidence="3">Nicotinamidase-related amidase</fullName>
    </submittedName>
</protein>
<dbReference type="EMBL" id="JAUSVY010000011">
    <property type="protein sequence ID" value="MDQ0506912.1"/>
    <property type="molecule type" value="Genomic_DNA"/>
</dbReference>
<dbReference type="PANTHER" id="PTHR43540:SF15">
    <property type="entry name" value="BLR5631 PROTEIN"/>
    <property type="match status" value="1"/>
</dbReference>